<protein>
    <submittedName>
        <fullName evidence="1">Uncharacterized protein</fullName>
    </submittedName>
</protein>
<evidence type="ECO:0000313" key="1">
    <source>
        <dbReference type="EMBL" id="AFD55641.1"/>
    </source>
</evidence>
<dbReference type="PATRIC" id="fig|693978.17.peg.692"/>
<name>E4T9E6_RIEAD</name>
<sequence length="54" mass="6446">MHFFIRYHKTVARPLSIAIKLVLGDYDADTISKIKTVASFWIQPFFYYKKNFTN</sequence>
<gene>
    <name evidence="1" type="ORF">RA0C_0681</name>
</gene>
<evidence type="ECO:0000313" key="2">
    <source>
        <dbReference type="Proteomes" id="UP000010093"/>
    </source>
</evidence>
<dbReference type="KEGG" id="rai:RA0C_0681"/>
<proteinExistence type="predicted"/>
<dbReference type="AlphaFoldDB" id="E4T9E6"/>
<dbReference type="EMBL" id="CP003388">
    <property type="protein sequence ID" value="AFD55641.1"/>
    <property type="molecule type" value="Genomic_DNA"/>
</dbReference>
<dbReference type="HOGENOM" id="CLU_3047546_0_0_10"/>
<reference evidence="1 2" key="1">
    <citation type="journal article" date="2012" name="J. Bacteriol.">
        <title>Complete genome sequence of Riemerella anatipestifer reference strain.</title>
        <authorList>
            <person name="Wang X."/>
            <person name="Zhu D."/>
            <person name="Wang M."/>
            <person name="Cheng A."/>
            <person name="Jia R."/>
            <person name="Zhou Y."/>
            <person name="Chen Z."/>
            <person name="Luo Q."/>
            <person name="Liu F."/>
            <person name="Wang Y."/>
            <person name="Chen X.Y."/>
        </authorList>
    </citation>
    <scope>NUCLEOTIDE SEQUENCE [LARGE SCALE GENOMIC DNA]</scope>
    <source>
        <strain evidence="2">DSM 15868</strain>
    </source>
</reference>
<organism evidence="1 2">
    <name type="scientific">Riemerella anatipestifer (strain ATCC 11845 / DSM 15868 / JCM 9532 / NCTC 11014)</name>
    <dbReference type="NCBI Taxonomy" id="693978"/>
    <lineage>
        <taxon>Bacteria</taxon>
        <taxon>Pseudomonadati</taxon>
        <taxon>Bacteroidota</taxon>
        <taxon>Flavobacteriia</taxon>
        <taxon>Flavobacteriales</taxon>
        <taxon>Weeksellaceae</taxon>
        <taxon>Riemerella</taxon>
    </lineage>
</organism>
<dbReference type="KEGG" id="ran:Riean_0459"/>
<dbReference type="Proteomes" id="UP000010093">
    <property type="component" value="Chromosome"/>
</dbReference>
<accession>E4T9E6</accession>